<organism evidence="1 2">
    <name type="scientific">Eptatretus burgeri</name>
    <name type="common">Inshore hagfish</name>
    <dbReference type="NCBI Taxonomy" id="7764"/>
    <lineage>
        <taxon>Eukaryota</taxon>
        <taxon>Metazoa</taxon>
        <taxon>Chordata</taxon>
        <taxon>Craniata</taxon>
        <taxon>Vertebrata</taxon>
        <taxon>Cyclostomata</taxon>
        <taxon>Myxini</taxon>
        <taxon>Myxiniformes</taxon>
        <taxon>Myxinidae</taxon>
        <taxon>Eptatretinae</taxon>
        <taxon>Eptatretus</taxon>
    </lineage>
</organism>
<dbReference type="PANTHER" id="PTHR16317:SF1">
    <property type="entry name" value="KICSTOR COMPLEX PROTEIN ITFG2"/>
    <property type="match status" value="1"/>
</dbReference>
<evidence type="ECO:0000313" key="2">
    <source>
        <dbReference type="Proteomes" id="UP000694388"/>
    </source>
</evidence>
<reference evidence="1" key="1">
    <citation type="submission" date="2025-05" db="UniProtKB">
        <authorList>
            <consortium name="Ensembl"/>
        </authorList>
    </citation>
    <scope>IDENTIFICATION</scope>
</reference>
<proteinExistence type="predicted"/>
<dbReference type="GeneTree" id="ENSGT00940000156443"/>
<keyword evidence="2" id="KW-1185">Reference proteome</keyword>
<dbReference type="GO" id="GO:0140007">
    <property type="term" value="C:KICSTOR complex"/>
    <property type="evidence" value="ECO:0007669"/>
    <property type="project" value="TreeGrafter"/>
</dbReference>
<name>A0A8C4NC71_EPTBU</name>
<dbReference type="Proteomes" id="UP000694388">
    <property type="component" value="Unplaced"/>
</dbReference>
<dbReference type="SUPFAM" id="SSF50978">
    <property type="entry name" value="WD40 repeat-like"/>
    <property type="match status" value="1"/>
</dbReference>
<dbReference type="Ensembl" id="ENSEBUT00000006000.1">
    <property type="protein sequence ID" value="ENSEBUP00000005560.1"/>
    <property type="gene ID" value="ENSEBUG00000003775.1"/>
</dbReference>
<dbReference type="Pfam" id="PF15907">
    <property type="entry name" value="Itfg2"/>
    <property type="match status" value="1"/>
</dbReference>
<evidence type="ECO:0000313" key="1">
    <source>
        <dbReference type="Ensembl" id="ENSEBUP00000005560.1"/>
    </source>
</evidence>
<dbReference type="PANTHER" id="PTHR16317">
    <property type="entry name" value="INTEGRIN ALPHA REPEAT DOMAIN-CONTAINING"/>
    <property type="match status" value="1"/>
</dbReference>
<dbReference type="InterPro" id="IPR028994">
    <property type="entry name" value="Integrin_alpha_N"/>
</dbReference>
<dbReference type="OMA" id="LNKWECA"/>
<dbReference type="AlphaFoldDB" id="A0A8C4NC71"/>
<accession>A0A8C4NC71</accession>
<dbReference type="SUPFAM" id="SSF69318">
    <property type="entry name" value="Integrin alpha N-terminal domain"/>
    <property type="match status" value="1"/>
</dbReference>
<sequence>MITCVGVGDVCNKGKDIIVCLSGEGWCYLFELPMIIGRAEVPGLAEGHTEKDTGIPMKPCFNQHTPANSKAILIGDVDGDGLCELVIGYTDNVVRAFRWQSNACKTSEEQFVQVAKWILGGQVSNLTLNDRSNGPPELMASQPGCTYTTLLFQPALGQVGPPTRDCDESSLSQIFDIKLHQTSSRSKVDSCILGNVTAGTSFCQSSTPGMIALCSLDGSLKLMEHGKQLWSLHVDNQMFAMGKVDMTCDGCEEVVACAWDGQTYIIDRQCNVVRFQFDDNVCAFSAGLYAYKGNVNSPCLVFATLSQHLFVYWNVQLKHMASTSLFETLKESQEFHDLLKNRGLDSSDPCAVQQLVRDVLYRWPQLCSNTNGEKKIKTHVG</sequence>
<protein>
    <submittedName>
        <fullName evidence="1">PR/SET domain 4</fullName>
    </submittedName>
</protein>
<dbReference type="InterPro" id="IPR036322">
    <property type="entry name" value="WD40_repeat_dom_sf"/>
</dbReference>
<dbReference type="InterPro" id="IPR031793">
    <property type="entry name" value="KICSTOR_ITFG2"/>
</dbReference>
<dbReference type="GO" id="GO:0032006">
    <property type="term" value="P:regulation of TOR signaling"/>
    <property type="evidence" value="ECO:0007669"/>
    <property type="project" value="TreeGrafter"/>
</dbReference>
<dbReference type="Ensembl" id="ENSEBUT00000006025.1">
    <property type="protein sequence ID" value="ENSEBUP00000005585.1"/>
    <property type="gene ID" value="ENSEBUG00000003775.1"/>
</dbReference>